<dbReference type="Proteomes" id="UP000489600">
    <property type="component" value="Unassembled WGS sequence"/>
</dbReference>
<comment type="caution">
    <text evidence="1">The sequence shown here is derived from an EMBL/GenBank/DDBJ whole genome shotgun (WGS) entry which is preliminary data.</text>
</comment>
<sequence length="143" mass="15894">MIDAAIKLHNSQVSNAVIDAKHELIRDFQDQMARTKGNLKLLTGTAVTDVTYLAKVDGNIELVGLFQDEEPPTVDDEIKKLRAREVEYGRGYKRFDSALAALKTKLVVPSLKKNILDEININEPMELSTARIGILDLLECGKS</sequence>
<keyword evidence="2" id="KW-1185">Reference proteome</keyword>
<name>A0A565AV72_9BRAS</name>
<accession>A0A565AV72</accession>
<organism evidence="1 2">
    <name type="scientific">Arabis nemorensis</name>
    <dbReference type="NCBI Taxonomy" id="586526"/>
    <lineage>
        <taxon>Eukaryota</taxon>
        <taxon>Viridiplantae</taxon>
        <taxon>Streptophyta</taxon>
        <taxon>Embryophyta</taxon>
        <taxon>Tracheophyta</taxon>
        <taxon>Spermatophyta</taxon>
        <taxon>Magnoliopsida</taxon>
        <taxon>eudicotyledons</taxon>
        <taxon>Gunneridae</taxon>
        <taxon>Pentapetalae</taxon>
        <taxon>rosids</taxon>
        <taxon>malvids</taxon>
        <taxon>Brassicales</taxon>
        <taxon>Brassicaceae</taxon>
        <taxon>Arabideae</taxon>
        <taxon>Arabis</taxon>
    </lineage>
</organism>
<evidence type="ECO:0000313" key="1">
    <source>
        <dbReference type="EMBL" id="VVA92455.1"/>
    </source>
</evidence>
<reference evidence="1" key="1">
    <citation type="submission" date="2019-07" db="EMBL/GenBank/DDBJ databases">
        <authorList>
            <person name="Dittberner H."/>
        </authorList>
    </citation>
    <scope>NUCLEOTIDE SEQUENCE [LARGE SCALE GENOMIC DNA]</scope>
</reference>
<gene>
    <name evidence="1" type="ORF">ANE_LOCUS2900</name>
</gene>
<evidence type="ECO:0000313" key="2">
    <source>
        <dbReference type="Proteomes" id="UP000489600"/>
    </source>
</evidence>
<dbReference type="AlphaFoldDB" id="A0A565AV72"/>
<dbReference type="EMBL" id="CABITT030000001">
    <property type="protein sequence ID" value="VVA92455.1"/>
    <property type="molecule type" value="Genomic_DNA"/>
</dbReference>
<proteinExistence type="predicted"/>
<protein>
    <submittedName>
        <fullName evidence="1">Uncharacterized protein</fullName>
    </submittedName>
</protein>